<sequence>MLTELLRALAPYLAWEPVIYSILAFLSIWAGYSAVQLRKATSGLCSAFADARRALGDDPDPVAFAYSYESTSSTLAQDPLLGGSWCRLRQSLIVPSGAGQPVVSTTEPRRWFDLAALFRSAGADLRYHAALPGLLVGAGLFVTFLGLAAALSAAGEVVAEGVDQARRNAALRDLLGSASVKFVTSLAGLGLSIWYALYRKGRLQAAETEMSAFLAALQERLPLKTQAALQAEANVILAKQYADVQRIGSDFFVNLGSTLEREFDAGLQQHIKPLTEAIDRLSSGLANQNEDALQAMLRAFLEKLEGAVGESMRGTAATLEALGSRLDGLQGAMDAAAQRMGRAAEDMASRLGRGTEAALGGITEQMTALVRGLREAAEEAGRSNRVAGDDMARRMAETADALTAAVAAFQSRLEEGAADGISRLTAPIEALLQQLRELAEGQRRAGDESTAALAATIGRTATALEGTASKVAEVLNGGAADASGRLVAATEAMRDDLREVLARFGATLDDSSRVLTRGAEAGGDALRGAAAAFGEDVIAGAAKLREAAEAAGAALRDGGSAASVGMTEAASTLRQGSEGLGQRLGALGDASAELARQTEALDKALRAATAPVAAATVDLRAAAEAARDALGPWRDTAQALRSAVDGLLGAAAAMEAAQRGAGDLSVRLAQATERFGGLDEGLARTLRALQEALAGYQRQIVEFVSGLDQGLQKSVSGLLAVAHSLEDSVEELGGERPQRRAGGGR</sequence>
<dbReference type="Gene3D" id="1.20.120.20">
    <property type="entry name" value="Apolipoprotein"/>
    <property type="match status" value="1"/>
</dbReference>
<dbReference type="EMBL" id="PDOA01000038">
    <property type="protein sequence ID" value="PWC26459.1"/>
    <property type="molecule type" value="Genomic_DNA"/>
</dbReference>
<evidence type="ECO:0000256" key="1">
    <source>
        <dbReference type="SAM" id="Phobius"/>
    </source>
</evidence>
<evidence type="ECO:0008006" key="4">
    <source>
        <dbReference type="Google" id="ProtNLM"/>
    </source>
</evidence>
<keyword evidence="3" id="KW-1185">Reference proteome</keyword>
<gene>
    <name evidence="2" type="ORF">CR165_23105</name>
</gene>
<dbReference type="AlphaFoldDB" id="A0A2U1UXR0"/>
<dbReference type="Proteomes" id="UP000245048">
    <property type="component" value="Unassembled WGS sequence"/>
</dbReference>
<feature type="transmembrane region" description="Helical" evidence="1">
    <location>
        <begin position="12"/>
        <end position="32"/>
    </location>
</feature>
<organism evidence="2 3">
    <name type="scientific">Teichococcus aestuarii</name>
    <dbReference type="NCBI Taxonomy" id="568898"/>
    <lineage>
        <taxon>Bacteria</taxon>
        <taxon>Pseudomonadati</taxon>
        <taxon>Pseudomonadota</taxon>
        <taxon>Alphaproteobacteria</taxon>
        <taxon>Acetobacterales</taxon>
        <taxon>Roseomonadaceae</taxon>
        <taxon>Roseomonas</taxon>
    </lineage>
</organism>
<name>A0A2U1UXR0_9PROT</name>
<keyword evidence="1" id="KW-1133">Transmembrane helix</keyword>
<feature type="transmembrane region" description="Helical" evidence="1">
    <location>
        <begin position="129"/>
        <end position="154"/>
    </location>
</feature>
<reference evidence="3" key="1">
    <citation type="submission" date="2017-10" db="EMBL/GenBank/DDBJ databases">
        <authorList>
            <person name="Toshchakov S.V."/>
            <person name="Goeva M.A."/>
        </authorList>
    </citation>
    <scope>NUCLEOTIDE SEQUENCE [LARGE SCALE GENOMIC DNA]</scope>
    <source>
        <strain evidence="3">JR1/69-1-13</strain>
    </source>
</reference>
<proteinExistence type="predicted"/>
<feature type="transmembrane region" description="Helical" evidence="1">
    <location>
        <begin position="174"/>
        <end position="197"/>
    </location>
</feature>
<evidence type="ECO:0000313" key="2">
    <source>
        <dbReference type="EMBL" id="PWC26459.1"/>
    </source>
</evidence>
<comment type="caution">
    <text evidence="2">The sequence shown here is derived from an EMBL/GenBank/DDBJ whole genome shotgun (WGS) entry which is preliminary data.</text>
</comment>
<protein>
    <recommendedName>
        <fullName evidence="4">MotA/TolQ/ExbB proton channel domain-containing protein</fullName>
    </recommendedName>
</protein>
<accession>A0A2U1UXR0</accession>
<keyword evidence="1" id="KW-0472">Membrane</keyword>
<keyword evidence="1" id="KW-0812">Transmembrane</keyword>
<evidence type="ECO:0000313" key="3">
    <source>
        <dbReference type="Proteomes" id="UP000245048"/>
    </source>
</evidence>